<dbReference type="AlphaFoldDB" id="A0A2S8FYA2"/>
<dbReference type="EMBL" id="PUHY01000005">
    <property type="protein sequence ID" value="PQO37158.1"/>
    <property type="molecule type" value="Genomic_DNA"/>
</dbReference>
<gene>
    <name evidence="1" type="ORF">C5Y83_04165</name>
</gene>
<dbReference type="Proteomes" id="UP000238322">
    <property type="component" value="Unassembled WGS sequence"/>
</dbReference>
<dbReference type="RefSeq" id="WP_105328407.1">
    <property type="nucleotide sequence ID" value="NZ_PUHY01000005.1"/>
</dbReference>
<dbReference type="Pfam" id="PF19923">
    <property type="entry name" value="DUF6386"/>
    <property type="match status" value="1"/>
</dbReference>
<reference evidence="1 2" key="1">
    <citation type="submission" date="2018-02" db="EMBL/GenBank/DDBJ databases">
        <title>Comparative genomes isolates from brazilian mangrove.</title>
        <authorList>
            <person name="Araujo J.E."/>
            <person name="Taketani R.G."/>
            <person name="Silva M.C.P."/>
            <person name="Loureco M.V."/>
            <person name="Andreote F.D."/>
        </authorList>
    </citation>
    <scope>NUCLEOTIDE SEQUENCE [LARGE SCALE GENOMIC DNA]</scope>
    <source>
        <strain evidence="1 2">Hex-1 MGV</strain>
    </source>
</reference>
<accession>A0A2S8FYA2</accession>
<protein>
    <submittedName>
        <fullName evidence="1">Uncharacterized protein</fullName>
    </submittedName>
</protein>
<name>A0A2S8FYA2_9BACT</name>
<proteinExistence type="predicted"/>
<evidence type="ECO:0000313" key="1">
    <source>
        <dbReference type="EMBL" id="PQO37158.1"/>
    </source>
</evidence>
<dbReference type="OrthoDB" id="556502at2"/>
<organism evidence="1 2">
    <name type="scientific">Blastopirellula marina</name>
    <dbReference type="NCBI Taxonomy" id="124"/>
    <lineage>
        <taxon>Bacteria</taxon>
        <taxon>Pseudomonadati</taxon>
        <taxon>Planctomycetota</taxon>
        <taxon>Planctomycetia</taxon>
        <taxon>Pirellulales</taxon>
        <taxon>Pirellulaceae</taxon>
        <taxon>Blastopirellula</taxon>
    </lineage>
</organism>
<sequence>MADASQFKLDQRMMIGTDIASIYLYHPNDLKHRETSPIDWPNYHFACGREFAAGRLVAFSTGSDGGYAIRATSDPLSERERKWLCGSWDFRLAVLHGRVYFDGGYSVPSDDYRADWEDYPESWIELPNGNYKVTVHAIEWSSEPGALDDEGNATESALTNYVVQFTMVDDLRTIPSSTLMPQLECSRECPPSEGYDFADPFDEAEVELADRYVMLVDPLNVPVPGFQVNLEVSSEFYKAVFGASGNQALPDRITSLVIATSDQPPCLGAIVKPSGASREGRNPWVMSFDVKRLVTVNTMEAGDSEWSHGQVEFLERAPAEVDLSQVKQLKDAFAAYAKANSDYRAKIENPDFEAERIEAMNQTAGLLNLLIHHVQMPRERRIELLKLSDADRAKRLLTIMEGN</sequence>
<evidence type="ECO:0000313" key="2">
    <source>
        <dbReference type="Proteomes" id="UP000238322"/>
    </source>
</evidence>
<comment type="caution">
    <text evidence="1">The sequence shown here is derived from an EMBL/GenBank/DDBJ whole genome shotgun (WGS) entry which is preliminary data.</text>
</comment>
<dbReference type="InterPro" id="IPR045665">
    <property type="entry name" value="DUF6386"/>
</dbReference>